<dbReference type="AlphaFoldDB" id="A0A0C9SES7"/>
<protein>
    <submittedName>
        <fullName evidence="2">Putative microplusin preprotein</fullName>
    </submittedName>
</protein>
<sequence length="110" mass="12186">MRTTTCCLLLAAAFFAVACADSPDIHPICRLDDRRLKTVVACVKRNGGVAIIDKLNAARDRLRCPDIECGVRKICIKNNGSLATHTTKEFFTDEEKAIVRVLFATCREES</sequence>
<organism evidence="2">
    <name type="scientific">Amblyomma americanum</name>
    <name type="common">Lone star tick</name>
    <dbReference type="NCBI Taxonomy" id="6943"/>
    <lineage>
        <taxon>Eukaryota</taxon>
        <taxon>Metazoa</taxon>
        <taxon>Ecdysozoa</taxon>
        <taxon>Arthropoda</taxon>
        <taxon>Chelicerata</taxon>
        <taxon>Arachnida</taxon>
        <taxon>Acari</taxon>
        <taxon>Parasitiformes</taxon>
        <taxon>Ixodida</taxon>
        <taxon>Ixodoidea</taxon>
        <taxon>Ixodidae</taxon>
        <taxon>Amblyomminae</taxon>
        <taxon>Amblyomma</taxon>
    </lineage>
</organism>
<dbReference type="Gene3D" id="1.10.150.440">
    <property type="match status" value="1"/>
</dbReference>
<feature type="signal peptide" evidence="1">
    <location>
        <begin position="1"/>
        <end position="20"/>
    </location>
</feature>
<dbReference type="EMBL" id="GBZX01000912">
    <property type="protein sequence ID" value="JAG91828.1"/>
    <property type="molecule type" value="mRNA"/>
</dbReference>
<evidence type="ECO:0000313" key="2">
    <source>
        <dbReference type="EMBL" id="JAG91828.1"/>
    </source>
</evidence>
<evidence type="ECO:0000256" key="1">
    <source>
        <dbReference type="SAM" id="SignalP"/>
    </source>
</evidence>
<dbReference type="PROSITE" id="PS51257">
    <property type="entry name" value="PROKAR_LIPOPROTEIN"/>
    <property type="match status" value="1"/>
</dbReference>
<reference evidence="2" key="1">
    <citation type="journal article" date="2015" name="PLoS ONE">
        <title>An Insight into the Sialome of the Lone Star Tick, Amblyomma americanum, with a Glimpse on Its Time Dependent Gene Expression.</title>
        <authorList>
            <person name="Karim S."/>
            <person name="Ribeiro J.M."/>
        </authorList>
    </citation>
    <scope>NUCLEOTIDE SEQUENCE</scope>
    <source>
        <tissue evidence="2">Salivary gland</tissue>
    </source>
</reference>
<feature type="chain" id="PRO_5002203101" evidence="1">
    <location>
        <begin position="21"/>
        <end position="110"/>
    </location>
</feature>
<keyword evidence="1" id="KW-0732">Signal</keyword>
<proteinExistence type="evidence at transcript level"/>
<accession>A0A0C9SES7</accession>
<name>A0A0C9SES7_AMBAM</name>